<evidence type="ECO:0000259" key="1">
    <source>
        <dbReference type="PROSITE" id="PS50878"/>
    </source>
</evidence>
<dbReference type="PANTHER" id="PTHR33064">
    <property type="entry name" value="POL PROTEIN"/>
    <property type="match status" value="1"/>
</dbReference>
<dbReference type="FunFam" id="3.30.70.270:FF:000020">
    <property type="entry name" value="Transposon Tf2-6 polyprotein-like Protein"/>
    <property type="match status" value="1"/>
</dbReference>
<dbReference type="InterPro" id="IPR000477">
    <property type="entry name" value="RT_dom"/>
</dbReference>
<organism evidence="2 3">
    <name type="scientific">Solanum verrucosum</name>
    <dbReference type="NCBI Taxonomy" id="315347"/>
    <lineage>
        <taxon>Eukaryota</taxon>
        <taxon>Viridiplantae</taxon>
        <taxon>Streptophyta</taxon>
        <taxon>Embryophyta</taxon>
        <taxon>Tracheophyta</taxon>
        <taxon>Spermatophyta</taxon>
        <taxon>Magnoliopsida</taxon>
        <taxon>eudicotyledons</taxon>
        <taxon>Gunneridae</taxon>
        <taxon>Pentapetalae</taxon>
        <taxon>asterids</taxon>
        <taxon>lamiids</taxon>
        <taxon>Solanales</taxon>
        <taxon>Solanaceae</taxon>
        <taxon>Solanoideae</taxon>
        <taxon>Solaneae</taxon>
        <taxon>Solanum</taxon>
    </lineage>
</organism>
<accession>A0AAF0V5N7</accession>
<dbReference type="InterPro" id="IPR043502">
    <property type="entry name" value="DNA/RNA_pol_sf"/>
</dbReference>
<name>A0AAF0V5N7_SOLVR</name>
<evidence type="ECO:0000313" key="2">
    <source>
        <dbReference type="EMBL" id="WMV59378.1"/>
    </source>
</evidence>
<gene>
    <name evidence="2" type="ORF">MTR67_052763</name>
</gene>
<dbReference type="FunFam" id="3.30.70.270:FF:000003">
    <property type="entry name" value="Transposon Ty3-G Gag-Pol polyprotein"/>
    <property type="match status" value="1"/>
</dbReference>
<proteinExistence type="predicted"/>
<dbReference type="Proteomes" id="UP001234989">
    <property type="component" value="Chromosome 12"/>
</dbReference>
<dbReference type="EMBL" id="CP133623">
    <property type="protein sequence ID" value="WMV59378.1"/>
    <property type="molecule type" value="Genomic_DNA"/>
</dbReference>
<dbReference type="Gene3D" id="3.30.70.270">
    <property type="match status" value="2"/>
</dbReference>
<reference evidence="2" key="1">
    <citation type="submission" date="2023-08" db="EMBL/GenBank/DDBJ databases">
        <title>A de novo genome assembly of Solanum verrucosum Schlechtendal, a Mexican diploid species geographically isolated from the other diploid A-genome species in potato relatives.</title>
        <authorList>
            <person name="Hosaka K."/>
        </authorList>
    </citation>
    <scope>NUCLEOTIDE SEQUENCE</scope>
    <source>
        <tissue evidence="2">Young leaves</tissue>
    </source>
</reference>
<protein>
    <recommendedName>
        <fullName evidence="1">Reverse transcriptase domain-containing protein</fullName>
    </recommendedName>
</protein>
<dbReference type="InterPro" id="IPR051320">
    <property type="entry name" value="Viral_Replic_Matur_Polypro"/>
</dbReference>
<dbReference type="InterPro" id="IPR043128">
    <property type="entry name" value="Rev_trsase/Diguanyl_cyclase"/>
</dbReference>
<dbReference type="Pfam" id="PF00078">
    <property type="entry name" value="RVT_1"/>
    <property type="match status" value="1"/>
</dbReference>
<feature type="domain" description="Reverse transcriptase" evidence="1">
    <location>
        <begin position="1"/>
        <end position="67"/>
    </location>
</feature>
<sequence length="156" mass="18147">MNHIFQKHLRKFILVFFDDILVFSRTLEEHVDHLRTTFELLVQHQLFAKESKCVFAAKKVEYLGHYISVDGVATDPKKVEAVQSWPEPTNLKQLRDFLGLAGYYRRFIKGYGVISKPLTDLLKKDNFNWSSKATDAFESLKRVLRQLIPLGMSCIN</sequence>
<evidence type="ECO:0000313" key="3">
    <source>
        <dbReference type="Proteomes" id="UP001234989"/>
    </source>
</evidence>
<dbReference type="PANTHER" id="PTHR33064:SF37">
    <property type="entry name" value="RIBONUCLEASE H"/>
    <property type="match status" value="1"/>
</dbReference>
<keyword evidence="3" id="KW-1185">Reference proteome</keyword>
<dbReference type="PROSITE" id="PS50878">
    <property type="entry name" value="RT_POL"/>
    <property type="match status" value="1"/>
</dbReference>
<dbReference type="SUPFAM" id="SSF56672">
    <property type="entry name" value="DNA/RNA polymerases"/>
    <property type="match status" value="1"/>
</dbReference>
<dbReference type="AlphaFoldDB" id="A0AAF0V5N7"/>
<dbReference type="CDD" id="cd01647">
    <property type="entry name" value="RT_LTR"/>
    <property type="match status" value="1"/>
</dbReference>